<comment type="caution">
    <text evidence="5">The sequence shown here is derived from an EMBL/GenBank/DDBJ whole genome shotgun (WGS) entry which is preliminary data.</text>
</comment>
<dbReference type="Gene3D" id="3.30.70.330">
    <property type="match status" value="2"/>
</dbReference>
<reference evidence="6 7" key="2">
    <citation type="submission" date="2024-07" db="EMBL/GenBank/DDBJ databases">
        <authorList>
            <person name="Akdeniz Z."/>
        </authorList>
    </citation>
    <scope>NUCLEOTIDE SEQUENCE [LARGE SCALE GENOMIC DNA]</scope>
</reference>
<evidence type="ECO:0000259" key="4">
    <source>
        <dbReference type="PROSITE" id="PS50102"/>
    </source>
</evidence>
<dbReference type="InterPro" id="IPR012677">
    <property type="entry name" value="Nucleotide-bd_a/b_plait_sf"/>
</dbReference>
<evidence type="ECO:0000256" key="2">
    <source>
        <dbReference type="ARBA" id="ARBA00022884"/>
    </source>
</evidence>
<dbReference type="EMBL" id="CAXDID020000004">
    <property type="protein sequence ID" value="CAL5973535.1"/>
    <property type="molecule type" value="Genomic_DNA"/>
</dbReference>
<dbReference type="AlphaFoldDB" id="A0AA86P7P9"/>
<name>A0AA86P7P9_9EUKA</name>
<dbReference type="InterPro" id="IPR035979">
    <property type="entry name" value="RBD_domain_sf"/>
</dbReference>
<organism evidence="5">
    <name type="scientific">Hexamita inflata</name>
    <dbReference type="NCBI Taxonomy" id="28002"/>
    <lineage>
        <taxon>Eukaryota</taxon>
        <taxon>Metamonada</taxon>
        <taxon>Diplomonadida</taxon>
        <taxon>Hexamitidae</taxon>
        <taxon>Hexamitinae</taxon>
        <taxon>Hexamita</taxon>
    </lineage>
</organism>
<gene>
    <name evidence="5" type="ORF">HINF_LOCUS20878</name>
    <name evidence="6" type="ORF">HINF_LOCUS2424</name>
</gene>
<dbReference type="Pfam" id="PF00076">
    <property type="entry name" value="RRM_1"/>
    <property type="match status" value="2"/>
</dbReference>
<dbReference type="EMBL" id="CATOUU010000531">
    <property type="protein sequence ID" value="CAI9933233.1"/>
    <property type="molecule type" value="Genomic_DNA"/>
</dbReference>
<dbReference type="PANTHER" id="PTHR24012">
    <property type="entry name" value="RNA BINDING PROTEIN"/>
    <property type="match status" value="1"/>
</dbReference>
<dbReference type="Proteomes" id="UP001642409">
    <property type="component" value="Unassembled WGS sequence"/>
</dbReference>
<keyword evidence="2 3" id="KW-0694">RNA-binding</keyword>
<protein>
    <submittedName>
        <fullName evidence="5">RNA recognition motif-containing protein</fullName>
    </submittedName>
    <submittedName>
        <fullName evidence="6">RNA_recognition motif-containing protein</fullName>
    </submittedName>
</protein>
<evidence type="ECO:0000256" key="1">
    <source>
        <dbReference type="ARBA" id="ARBA00022737"/>
    </source>
</evidence>
<accession>A0AA86P7P9</accession>
<evidence type="ECO:0000313" key="5">
    <source>
        <dbReference type="EMBL" id="CAI9933233.1"/>
    </source>
</evidence>
<dbReference type="CDD" id="cd00590">
    <property type="entry name" value="RRM_SF"/>
    <property type="match status" value="2"/>
</dbReference>
<dbReference type="SUPFAM" id="SSF54928">
    <property type="entry name" value="RNA-binding domain, RBD"/>
    <property type="match status" value="1"/>
</dbReference>
<keyword evidence="7" id="KW-1185">Reference proteome</keyword>
<dbReference type="SMART" id="SM00360">
    <property type="entry name" value="RRM"/>
    <property type="match status" value="2"/>
</dbReference>
<evidence type="ECO:0000256" key="3">
    <source>
        <dbReference type="PROSITE-ProRule" id="PRU00176"/>
    </source>
</evidence>
<feature type="domain" description="RRM" evidence="4">
    <location>
        <begin position="44"/>
        <end position="116"/>
    </location>
</feature>
<dbReference type="GO" id="GO:0003723">
    <property type="term" value="F:RNA binding"/>
    <property type="evidence" value="ECO:0007669"/>
    <property type="project" value="UniProtKB-UniRule"/>
</dbReference>
<evidence type="ECO:0000313" key="6">
    <source>
        <dbReference type="EMBL" id="CAL5973535.1"/>
    </source>
</evidence>
<sequence>MDELDELLNQMINQKKQKDLAKPQPNIFNIVTDPEVVINPEQQFQIYIGNLPRGVTDAEILDTFRGCGDIKNVHIKQEAGFGFVNFTRKEGAMNALMQRDFIIRGQKAVLIGFHKQLQIILRRIPPKAQDEIRFQTCVTKYLHQRHPGLFCFVQIKAEHIVGCSAYLHFLFKEDSINAFETLKTTDFTKFAIRELQIVSNPDSAKIVSNEEVERRQAFGETLIQDLDSEVLQFQCLKYSRTQHMYQKSFYCDRYNQSLPRYLYQPEFFVYLEMMPMGTNDQQVTQSMNQFGSVTSVTLINDKEHIGMNPCAIVFFRQPKYADAALRSGHQWGSSQREEDMRDINYFILILKHQQRFFEKQKYNIEVNYTWVFLTLFDYRTQFLFKIRYFLLKNFILTLLFLDLKFFYFCKFSSVFNLCVIQYTGPKLPRKKRIYFYQQ</sequence>
<dbReference type="InterPro" id="IPR000504">
    <property type="entry name" value="RRM_dom"/>
</dbReference>
<dbReference type="PROSITE" id="PS50102">
    <property type="entry name" value="RRM"/>
    <property type="match status" value="1"/>
</dbReference>
<proteinExistence type="predicted"/>
<keyword evidence="1" id="KW-0677">Repeat</keyword>
<reference evidence="5" key="1">
    <citation type="submission" date="2023-06" db="EMBL/GenBank/DDBJ databases">
        <authorList>
            <person name="Kurt Z."/>
        </authorList>
    </citation>
    <scope>NUCLEOTIDE SEQUENCE</scope>
</reference>
<evidence type="ECO:0000313" key="7">
    <source>
        <dbReference type="Proteomes" id="UP001642409"/>
    </source>
</evidence>